<organism evidence="2 3">
    <name type="scientific">Streptomyces durbertensis</name>
    <dbReference type="NCBI Taxonomy" id="2448886"/>
    <lineage>
        <taxon>Bacteria</taxon>
        <taxon>Bacillati</taxon>
        <taxon>Actinomycetota</taxon>
        <taxon>Actinomycetes</taxon>
        <taxon>Kitasatosporales</taxon>
        <taxon>Streptomycetaceae</taxon>
        <taxon>Streptomyces</taxon>
    </lineage>
</organism>
<accession>A0ABR6EIP1</accession>
<dbReference type="Pfam" id="PF19790">
    <property type="entry name" value="DUF6274"/>
    <property type="match status" value="1"/>
</dbReference>
<dbReference type="InterPro" id="IPR046241">
    <property type="entry name" value="DUF6274"/>
</dbReference>
<evidence type="ECO:0000313" key="2">
    <source>
        <dbReference type="EMBL" id="MBB1245209.1"/>
    </source>
</evidence>
<sequence>MAATRGDQGNGRHATRALLRAHLSAAVRHGHSTRRCVVCHRLRLLADEQPEQQPLSTAEPAAEPDRG</sequence>
<evidence type="ECO:0000313" key="3">
    <source>
        <dbReference type="Proteomes" id="UP000766698"/>
    </source>
</evidence>
<proteinExistence type="predicted"/>
<dbReference type="EMBL" id="WMLF01000249">
    <property type="protein sequence ID" value="MBB1245209.1"/>
    <property type="molecule type" value="Genomic_DNA"/>
</dbReference>
<gene>
    <name evidence="2" type="ORF">GL263_16750</name>
</gene>
<dbReference type="Proteomes" id="UP000766698">
    <property type="component" value="Unassembled WGS sequence"/>
</dbReference>
<protein>
    <submittedName>
        <fullName evidence="2">Uncharacterized protein</fullName>
    </submittedName>
</protein>
<reference evidence="3" key="1">
    <citation type="journal article" date="2020" name="Syst. Appl. Microbiol.">
        <title>Streptomyces alkaliterrae sp. nov., isolated from an alkaline soil, and emended descriptions of Streptomyces alkaliphilus, Streptomyces calidiresistens and Streptomyces durbertensis.</title>
        <authorList>
            <person name="Swiecimska M."/>
            <person name="Golinska P."/>
            <person name="Nouioui I."/>
            <person name="Wypij M."/>
            <person name="Rai M."/>
            <person name="Sangal V."/>
            <person name="Goodfellow M."/>
        </authorList>
    </citation>
    <scope>NUCLEOTIDE SEQUENCE [LARGE SCALE GENOMIC DNA]</scope>
    <source>
        <strain evidence="3">DSM 104538</strain>
    </source>
</reference>
<dbReference type="RefSeq" id="WP_182856534.1">
    <property type="nucleotide sequence ID" value="NZ_WMLF01000249.1"/>
</dbReference>
<evidence type="ECO:0000256" key="1">
    <source>
        <dbReference type="SAM" id="MobiDB-lite"/>
    </source>
</evidence>
<keyword evidence="3" id="KW-1185">Reference proteome</keyword>
<name>A0ABR6EIP1_9ACTN</name>
<comment type="caution">
    <text evidence="2">The sequence shown here is derived from an EMBL/GenBank/DDBJ whole genome shotgun (WGS) entry which is preliminary data.</text>
</comment>
<feature type="region of interest" description="Disordered" evidence="1">
    <location>
        <begin position="47"/>
        <end position="67"/>
    </location>
</feature>